<feature type="transmembrane region" description="Helical" evidence="5">
    <location>
        <begin position="301"/>
        <end position="321"/>
    </location>
</feature>
<feature type="transmembrane region" description="Helical" evidence="5">
    <location>
        <begin position="233"/>
        <end position="254"/>
    </location>
</feature>
<sequence length="385" mass="41386">MLLADCLEATGVASFEDLAEVAFGRWNRRAIGASVFVISFGSAVAYTIALGDILQPFIDVFAATHSMPWLTRDLCLSAFWVVIMLPLSLVKDVSQLRFTSLFAVLALIYLAIAMGVHFGIDASIMPSKTIGEVRLIEFGHYSTGTASSISLIIFSFDGQMNVPSIYSELRTPYKTRVMTAVSSRAMAICALCYIAIGFVGYANFPHSSQGDLLNNYCLHTPSLTSYSAHMPSIMTSAALAIALQLLMAYPVNLYPGRDTLDLAFFSQCGRRHKQLRHVGLTFFMAAPSLALALVLPDISVVFGVLGGTANVYLCFVMPALIAWRLRHRTVLLRSRCGRASCLLLAGAGAAFGILSTAATVLDLLDGVPDSGGACDVNQTLALARL</sequence>
<comment type="subcellular location">
    <subcellularLocation>
        <location evidence="1">Membrane</location>
        <topology evidence="1">Multi-pass membrane protein</topology>
    </subcellularLocation>
</comment>
<keyword evidence="2 5" id="KW-0812">Transmembrane</keyword>
<gene>
    <name evidence="7" type="ORF">Ctob_004737</name>
</gene>
<feature type="domain" description="Amino acid transporter transmembrane" evidence="6">
    <location>
        <begin position="2"/>
        <end position="329"/>
    </location>
</feature>
<dbReference type="GO" id="GO:0015179">
    <property type="term" value="F:L-amino acid transmembrane transporter activity"/>
    <property type="evidence" value="ECO:0007669"/>
    <property type="project" value="TreeGrafter"/>
</dbReference>
<feature type="transmembrane region" description="Helical" evidence="5">
    <location>
        <begin position="177"/>
        <end position="202"/>
    </location>
</feature>
<organism evidence="7 8">
    <name type="scientific">Chrysochromulina tobinii</name>
    <dbReference type="NCBI Taxonomy" id="1460289"/>
    <lineage>
        <taxon>Eukaryota</taxon>
        <taxon>Haptista</taxon>
        <taxon>Haptophyta</taxon>
        <taxon>Prymnesiophyceae</taxon>
        <taxon>Prymnesiales</taxon>
        <taxon>Chrysochromulinaceae</taxon>
        <taxon>Chrysochromulina</taxon>
    </lineage>
</organism>
<dbReference type="OrthoDB" id="28208at2759"/>
<evidence type="ECO:0000256" key="3">
    <source>
        <dbReference type="ARBA" id="ARBA00022989"/>
    </source>
</evidence>
<name>A0A0M0J9J5_9EUKA</name>
<feature type="transmembrane region" description="Helical" evidence="5">
    <location>
        <begin position="69"/>
        <end position="89"/>
    </location>
</feature>
<feature type="transmembrane region" description="Helical" evidence="5">
    <location>
        <begin position="341"/>
        <end position="361"/>
    </location>
</feature>
<reference evidence="8" key="1">
    <citation type="journal article" date="2015" name="PLoS Genet.">
        <title>Genome Sequence and Transcriptome Analyses of Chrysochromulina tobin: Metabolic Tools for Enhanced Algal Fitness in the Prominent Order Prymnesiales (Haptophyceae).</title>
        <authorList>
            <person name="Hovde B.T."/>
            <person name="Deodato C.R."/>
            <person name="Hunsperger H.M."/>
            <person name="Ryken S.A."/>
            <person name="Yost W."/>
            <person name="Jha R.K."/>
            <person name="Patterson J."/>
            <person name="Monnat R.J. Jr."/>
            <person name="Barlow S.B."/>
            <person name="Starkenburg S.R."/>
            <person name="Cattolico R.A."/>
        </authorList>
    </citation>
    <scope>NUCLEOTIDE SEQUENCE</scope>
    <source>
        <strain evidence="8">CCMP291</strain>
    </source>
</reference>
<dbReference type="AlphaFoldDB" id="A0A0M0J9J5"/>
<feature type="transmembrane region" description="Helical" evidence="5">
    <location>
        <begin position="275"/>
        <end position="295"/>
    </location>
</feature>
<dbReference type="PANTHER" id="PTHR22950">
    <property type="entry name" value="AMINO ACID TRANSPORTER"/>
    <property type="match status" value="1"/>
</dbReference>
<feature type="transmembrane region" description="Helical" evidence="5">
    <location>
        <begin position="138"/>
        <end position="156"/>
    </location>
</feature>
<dbReference type="PANTHER" id="PTHR22950:SF702">
    <property type="entry name" value="AMINO ACID TRANSPORTER PROTEIN"/>
    <property type="match status" value="1"/>
</dbReference>
<feature type="transmembrane region" description="Helical" evidence="5">
    <location>
        <begin position="101"/>
        <end position="118"/>
    </location>
</feature>
<evidence type="ECO:0000256" key="4">
    <source>
        <dbReference type="ARBA" id="ARBA00023136"/>
    </source>
</evidence>
<dbReference type="Proteomes" id="UP000037460">
    <property type="component" value="Unassembled WGS sequence"/>
</dbReference>
<evidence type="ECO:0000256" key="2">
    <source>
        <dbReference type="ARBA" id="ARBA00022692"/>
    </source>
</evidence>
<keyword evidence="8" id="KW-1185">Reference proteome</keyword>
<evidence type="ECO:0000313" key="7">
    <source>
        <dbReference type="EMBL" id="KOO23241.1"/>
    </source>
</evidence>
<evidence type="ECO:0000256" key="5">
    <source>
        <dbReference type="SAM" id="Phobius"/>
    </source>
</evidence>
<dbReference type="GO" id="GO:0016020">
    <property type="term" value="C:membrane"/>
    <property type="evidence" value="ECO:0007669"/>
    <property type="project" value="UniProtKB-SubCell"/>
</dbReference>
<keyword evidence="3 5" id="KW-1133">Transmembrane helix</keyword>
<comment type="caution">
    <text evidence="7">The sequence shown here is derived from an EMBL/GenBank/DDBJ whole genome shotgun (WGS) entry which is preliminary data.</text>
</comment>
<evidence type="ECO:0000313" key="8">
    <source>
        <dbReference type="Proteomes" id="UP000037460"/>
    </source>
</evidence>
<accession>A0A0M0J9J5</accession>
<feature type="transmembrane region" description="Helical" evidence="5">
    <location>
        <begin position="30"/>
        <end position="49"/>
    </location>
</feature>
<dbReference type="InterPro" id="IPR013057">
    <property type="entry name" value="AA_transpt_TM"/>
</dbReference>
<dbReference type="Pfam" id="PF01490">
    <property type="entry name" value="Aa_trans"/>
    <property type="match status" value="1"/>
</dbReference>
<dbReference type="EMBL" id="JWZX01003209">
    <property type="protein sequence ID" value="KOO23241.1"/>
    <property type="molecule type" value="Genomic_DNA"/>
</dbReference>
<evidence type="ECO:0000259" key="6">
    <source>
        <dbReference type="Pfam" id="PF01490"/>
    </source>
</evidence>
<protein>
    <submittedName>
        <fullName evidence="7">Amino acid transporter</fullName>
    </submittedName>
</protein>
<proteinExistence type="predicted"/>
<keyword evidence="4 5" id="KW-0472">Membrane</keyword>
<evidence type="ECO:0000256" key="1">
    <source>
        <dbReference type="ARBA" id="ARBA00004141"/>
    </source>
</evidence>